<evidence type="ECO:0000259" key="1">
    <source>
        <dbReference type="Pfam" id="PF00534"/>
    </source>
</evidence>
<dbReference type="Pfam" id="PF00534">
    <property type="entry name" value="Glycos_transf_1"/>
    <property type="match status" value="1"/>
</dbReference>
<protein>
    <submittedName>
        <fullName evidence="4">Glycosyl transferase family 1</fullName>
    </submittedName>
    <submittedName>
        <fullName evidence="3 6">Glycosyltransferase</fullName>
    </submittedName>
</protein>
<dbReference type="InterPro" id="IPR050194">
    <property type="entry name" value="Glycosyltransferase_grp1"/>
</dbReference>
<dbReference type="STRING" id="523841.HFX_0794"/>
<dbReference type="GO" id="GO:0016757">
    <property type="term" value="F:glycosyltransferase activity"/>
    <property type="evidence" value="ECO:0007669"/>
    <property type="project" value="InterPro"/>
</dbReference>
<sequence>MRVALVSMYTTHHEETGATRRLRRTAELLAERDHDVFVCCAQWWDGEVVEFKQNDVTYYRVTETPSSGRFASKVPFVLREISPDVIQVASYPPSHVTAVKTAARFLRTPVVADWWNRDSRGGSRAYTRAAKAPNAVLVPSEMVRTQVRELGASTSATRVVPEPINMDLVREADAEERADVVYARELDEHANVESFLLALAELRDKGWSAVVIGDGPERSTAEQTARDLRIDDRIEFVGELPADEAVPIMKGAHVFAQTATVEPFATNLLWALACGCVSIVEYQARSSAHELVEGRERGSLVTSPQELADEIVAARGFDHQTIDEDYARYDFRHVVNEYESVYEAEIDDYGFF</sequence>
<accession>I3R2Q7</accession>
<dbReference type="Proteomes" id="UP000299011">
    <property type="component" value="Chromosome"/>
</dbReference>
<evidence type="ECO:0000313" key="4">
    <source>
        <dbReference type="EMBL" id="AHZ22103.1"/>
    </source>
</evidence>
<dbReference type="OrthoDB" id="132546at2157"/>
<feature type="domain" description="Glycosyltransferase subfamily 4-like N-terminal" evidence="2">
    <location>
        <begin position="17"/>
        <end position="167"/>
    </location>
</feature>
<reference evidence="3" key="1">
    <citation type="journal article" date="2012" name="Appl. Environ. Microbiol.">
        <title>Identification of the haloarchaeal phasin (PhaP) that functions in polyhydroxyalkanoate accumulation and granule formation in Haloferax mediterranei.</title>
        <authorList>
            <person name="Cai S."/>
            <person name="Cai L."/>
            <person name="Liu H."/>
            <person name="Liu X."/>
            <person name="Han J."/>
            <person name="Zhou J."/>
            <person name="Xiang H."/>
        </authorList>
    </citation>
    <scope>NUCLEOTIDE SEQUENCE</scope>
    <source>
        <strain evidence="3">CGMCC 1.2087</strain>
    </source>
</reference>
<dbReference type="EMBL" id="CP007551">
    <property type="protein sequence ID" value="AHZ22103.1"/>
    <property type="molecule type" value="Genomic_DNA"/>
</dbReference>
<reference evidence="5 8" key="3">
    <citation type="journal article" date="2014" name="PLoS Genet.">
        <title>Phylogenetically driven sequencing of extremely halophilic archaea reveals strategies for static and dynamic osmo-response.</title>
        <authorList>
            <person name="Becker E.A."/>
            <person name="Seitzer P.M."/>
            <person name="Tritt A."/>
            <person name="Larsen D."/>
            <person name="Krusor M."/>
            <person name="Yao A.I."/>
            <person name="Wu D."/>
            <person name="Madern D."/>
            <person name="Eisen J.A."/>
            <person name="Darling A.E."/>
            <person name="Facciotti M.T."/>
        </authorList>
    </citation>
    <scope>NUCLEOTIDE SEQUENCE [LARGE SCALE GENOMIC DNA]</scope>
    <source>
        <strain evidence="5">ATCC 33500</strain>
        <strain evidence="8">ATCC 33500 / DSM 1411 / JCM 8866 / NBRC 14739 / NCIMB 2177 / R-4</strain>
    </source>
</reference>
<dbReference type="AlphaFoldDB" id="I3R2Q7"/>
<dbReference type="EMBL" id="CP001868">
    <property type="protein sequence ID" value="AFK18517.1"/>
    <property type="molecule type" value="Genomic_DNA"/>
</dbReference>
<dbReference type="Gene3D" id="3.40.50.2000">
    <property type="entry name" value="Glycogen Phosphorylase B"/>
    <property type="match status" value="2"/>
</dbReference>
<keyword evidence="8" id="KW-1185">Reference proteome</keyword>
<dbReference type="InterPro" id="IPR028098">
    <property type="entry name" value="Glyco_trans_4-like_N"/>
</dbReference>
<dbReference type="HOGENOM" id="CLU_793672_0_0_2"/>
<dbReference type="PATRIC" id="fig|523841.21.peg.1313"/>
<dbReference type="KEGG" id="hme:HFX_0794"/>
<dbReference type="RefSeq" id="WP_004057436.1">
    <property type="nucleotide sequence ID" value="NC_017941.2"/>
</dbReference>
<dbReference type="Proteomes" id="UP000006469">
    <property type="component" value="Chromosome"/>
</dbReference>
<name>I3R2Q7_HALMT</name>
<dbReference type="Pfam" id="PF13439">
    <property type="entry name" value="Glyco_transf_4"/>
    <property type="match status" value="1"/>
</dbReference>
<dbReference type="Proteomes" id="UP000011603">
    <property type="component" value="Unassembled WGS sequence"/>
</dbReference>
<dbReference type="PaxDb" id="523841-HFX_0794"/>
<dbReference type="EMBL" id="AOLO01000007">
    <property type="protein sequence ID" value="EMA02210.1"/>
    <property type="molecule type" value="Genomic_DNA"/>
</dbReference>
<dbReference type="PANTHER" id="PTHR45947">
    <property type="entry name" value="SULFOQUINOVOSYL TRANSFERASE SQD2"/>
    <property type="match status" value="1"/>
</dbReference>
<reference evidence="3 7" key="2">
    <citation type="journal article" date="2012" name="J. Bacteriol.">
        <title>Complete genome sequence of the metabolically versatile halophilic archaeon Haloferax mediterranei, a poly(3-hydroxybutyrate-co-3-hydroxyvalerate) producer.</title>
        <authorList>
            <person name="Han J."/>
            <person name="Zhang F."/>
            <person name="Hou J."/>
            <person name="Liu X."/>
            <person name="Li M."/>
            <person name="Liu H."/>
            <person name="Cai L."/>
            <person name="Zhang B."/>
            <person name="Chen Y."/>
            <person name="Zhou J."/>
            <person name="Hu S."/>
            <person name="Xiang H."/>
        </authorList>
    </citation>
    <scope>NUCLEOTIDE SEQUENCE [LARGE SCALE GENOMIC DNA]</scope>
    <source>
        <strain evidence="7">ATCC 33500 / DSM 1411 / JCM 8866 / NBRC 14739 / NCIMB 2177 / R-4</strain>
        <strain evidence="3">CGMCC 1.2087</strain>
    </source>
</reference>
<keyword evidence="4" id="KW-0808">Transferase</keyword>
<reference evidence="4 9" key="4">
    <citation type="submission" date="2014-04" db="EMBL/GenBank/DDBJ databases">
        <title>Transcriptional profiles of Haloferax mediterranei on the basis of nitrogen availability.</title>
        <authorList>
            <person name="Bautista V."/>
        </authorList>
    </citation>
    <scope>NUCLEOTIDE SEQUENCE [LARGE SCALE GENOMIC DNA]</scope>
    <source>
        <strain evidence="4">ATCC 33500</strain>
        <strain evidence="9">ATCC 33500 / DSM 1411 / JCM 8866 / NBRC 14739 / NCIMB 2177 / R-4</strain>
    </source>
</reference>
<proteinExistence type="predicted"/>
<dbReference type="SUPFAM" id="SSF53756">
    <property type="entry name" value="UDP-Glycosyltransferase/glycogen phosphorylase"/>
    <property type="match status" value="1"/>
</dbReference>
<reference evidence="3" key="5">
    <citation type="submission" date="2014-05" db="EMBL/GenBank/DDBJ databases">
        <authorList>
            <person name="Wang L."/>
            <person name="Yang H."/>
            <person name="Xiang H."/>
        </authorList>
    </citation>
    <scope>NUCLEOTIDE SEQUENCE</scope>
    <source>
        <strain evidence="3">CGMCC 1.2087</strain>
    </source>
</reference>
<evidence type="ECO:0000259" key="2">
    <source>
        <dbReference type="Pfam" id="PF13439"/>
    </source>
</evidence>
<organism evidence="3 7">
    <name type="scientific">Haloferax mediterranei (strain ATCC 33500 / DSM 1411 / JCM 8866 / NBRC 14739 / NCIMB 2177 / R-4)</name>
    <name type="common">Halobacterium mediterranei</name>
    <dbReference type="NCBI Taxonomy" id="523841"/>
    <lineage>
        <taxon>Archaea</taxon>
        <taxon>Methanobacteriati</taxon>
        <taxon>Methanobacteriota</taxon>
        <taxon>Stenosarchaea group</taxon>
        <taxon>Halobacteria</taxon>
        <taxon>Halobacteriales</taxon>
        <taxon>Haloferacaceae</taxon>
        <taxon>Haloferax</taxon>
    </lineage>
</organism>
<evidence type="ECO:0000313" key="9">
    <source>
        <dbReference type="Proteomes" id="UP000027075"/>
    </source>
</evidence>
<dbReference type="Proteomes" id="UP000027075">
    <property type="component" value="Chromosome"/>
</dbReference>
<dbReference type="InterPro" id="IPR001296">
    <property type="entry name" value="Glyco_trans_1"/>
</dbReference>
<evidence type="ECO:0000313" key="6">
    <source>
        <dbReference type="EMBL" id="QCQ75021.1"/>
    </source>
</evidence>
<evidence type="ECO:0000313" key="7">
    <source>
        <dbReference type="Proteomes" id="UP000006469"/>
    </source>
</evidence>
<evidence type="ECO:0000313" key="3">
    <source>
        <dbReference type="EMBL" id="AFK18517.1"/>
    </source>
</evidence>
<dbReference type="eggNOG" id="arCOG01403">
    <property type="taxonomic scope" value="Archaea"/>
</dbReference>
<gene>
    <name evidence="3" type="ordered locus">HFX_0794</name>
    <name evidence="4" type="ORF">BM92_05270</name>
    <name evidence="5" type="ORF">C439_06505</name>
    <name evidence="6" type="ORF">E6P09_07000</name>
</gene>
<dbReference type="PANTHER" id="PTHR45947:SF3">
    <property type="entry name" value="SULFOQUINOVOSYL TRANSFERASE SQD2"/>
    <property type="match status" value="1"/>
</dbReference>
<dbReference type="GeneID" id="40156151"/>
<reference evidence="6 10" key="6">
    <citation type="submission" date="2019-04" db="EMBL/GenBank/DDBJ databases">
        <title>Methylomes of two halophilic Archaea, Haloarcula marismortui and Haloferax mediterranei.</title>
        <authorList>
            <person name="DasSarma S."/>
            <person name="DasSarma P."/>
            <person name="DasSarma S."/>
            <person name="Fomenkov A."/>
            <person name="Vincze T."/>
            <person name="Anton B.P."/>
            <person name="Roberts R.J."/>
        </authorList>
    </citation>
    <scope>NUCLEOTIDE SEQUENCE [LARGE SCALE GENOMIC DNA]</scope>
    <source>
        <strain evidence="6">ATCC 33500</strain>
        <strain evidence="10">ATCC 33500 / DSM 1411 / JCM 8866 / NBRC 14739 / NCIMB 2177 / R-4</strain>
    </source>
</reference>
<dbReference type="EMBL" id="CP039139">
    <property type="protein sequence ID" value="QCQ75021.1"/>
    <property type="molecule type" value="Genomic_DNA"/>
</dbReference>
<evidence type="ECO:0000313" key="10">
    <source>
        <dbReference type="Proteomes" id="UP000299011"/>
    </source>
</evidence>
<evidence type="ECO:0000313" key="8">
    <source>
        <dbReference type="Proteomes" id="UP000011603"/>
    </source>
</evidence>
<feature type="domain" description="Glycosyl transferase family 1" evidence="1">
    <location>
        <begin position="174"/>
        <end position="311"/>
    </location>
</feature>
<evidence type="ECO:0000313" key="5">
    <source>
        <dbReference type="EMBL" id="EMA02210.1"/>
    </source>
</evidence>